<evidence type="ECO:0000313" key="2">
    <source>
        <dbReference type="EMBL" id="RDX74955.1"/>
    </source>
</evidence>
<evidence type="ECO:0000256" key="1">
    <source>
        <dbReference type="SAM" id="MobiDB-lite"/>
    </source>
</evidence>
<dbReference type="Proteomes" id="UP000257109">
    <property type="component" value="Unassembled WGS sequence"/>
</dbReference>
<dbReference type="EMBL" id="QJKJ01009999">
    <property type="protein sequence ID" value="RDX74955.1"/>
    <property type="molecule type" value="Genomic_DNA"/>
</dbReference>
<proteinExistence type="predicted"/>
<organism evidence="2 3">
    <name type="scientific">Mucuna pruriens</name>
    <name type="common">Velvet bean</name>
    <name type="synonym">Dolichos pruriens</name>
    <dbReference type="NCBI Taxonomy" id="157652"/>
    <lineage>
        <taxon>Eukaryota</taxon>
        <taxon>Viridiplantae</taxon>
        <taxon>Streptophyta</taxon>
        <taxon>Embryophyta</taxon>
        <taxon>Tracheophyta</taxon>
        <taxon>Spermatophyta</taxon>
        <taxon>Magnoliopsida</taxon>
        <taxon>eudicotyledons</taxon>
        <taxon>Gunneridae</taxon>
        <taxon>Pentapetalae</taxon>
        <taxon>rosids</taxon>
        <taxon>fabids</taxon>
        <taxon>Fabales</taxon>
        <taxon>Fabaceae</taxon>
        <taxon>Papilionoideae</taxon>
        <taxon>50 kb inversion clade</taxon>
        <taxon>NPAAA clade</taxon>
        <taxon>indigoferoid/millettioid clade</taxon>
        <taxon>Phaseoleae</taxon>
        <taxon>Mucuna</taxon>
    </lineage>
</organism>
<evidence type="ECO:0000313" key="3">
    <source>
        <dbReference type="Proteomes" id="UP000257109"/>
    </source>
</evidence>
<feature type="non-terminal residue" evidence="2">
    <location>
        <position position="1"/>
    </location>
</feature>
<dbReference type="AlphaFoldDB" id="A0A371F9J4"/>
<feature type="region of interest" description="Disordered" evidence="1">
    <location>
        <begin position="106"/>
        <end position="149"/>
    </location>
</feature>
<reference evidence="2" key="1">
    <citation type="submission" date="2018-05" db="EMBL/GenBank/DDBJ databases">
        <title>Draft genome of Mucuna pruriens seed.</title>
        <authorList>
            <person name="Nnadi N.E."/>
            <person name="Vos R."/>
            <person name="Hasami M.H."/>
            <person name="Devisetty U.K."/>
            <person name="Aguiy J.C."/>
        </authorList>
    </citation>
    <scope>NUCLEOTIDE SEQUENCE [LARGE SCALE GENOMIC DNA]</scope>
    <source>
        <strain evidence="2">JCA_2017</strain>
    </source>
</reference>
<protein>
    <submittedName>
        <fullName evidence="2">Uncharacterized protein</fullName>
    </submittedName>
</protein>
<keyword evidence="3" id="KW-1185">Reference proteome</keyword>
<feature type="compositionally biased region" description="Polar residues" evidence="1">
    <location>
        <begin position="106"/>
        <end position="118"/>
    </location>
</feature>
<sequence>MQLEIESVEFSNSFEDIDVINYLGSIVDEFDHDELLEVQDLFDSEDGIIDLANLDLNSEIIDLIDCVCKNDEEPKCSKRAKVQVVETEKSLQAQVATIITTEFESANQGRDQTWPESNSDNKRDTKSDLSILPRAESNSDSKNRKLVTSKSNSSVELTVEFESSNHLGVEIDSKIQVRNPDRVGQLKPGLAIDISLLHLPPIELKPLPGREISTSLKVAQEGNRMAIVRPSRSKSLNLYT</sequence>
<accession>A0A371F9J4</accession>
<gene>
    <name evidence="2" type="ORF">CR513_45234</name>
</gene>
<name>A0A371F9J4_MUCPR</name>
<comment type="caution">
    <text evidence="2">The sequence shown here is derived from an EMBL/GenBank/DDBJ whole genome shotgun (WGS) entry which is preliminary data.</text>
</comment>